<keyword evidence="2" id="KW-0904">Protein phosphatase</keyword>
<evidence type="ECO:0000259" key="4">
    <source>
        <dbReference type="PROSITE" id="PS50056"/>
    </source>
</evidence>
<dbReference type="PANTHER" id="PTHR47550">
    <property type="entry name" value="DUAL SPECIFICITY PROTEIN PHOSPHATASE PPS1"/>
    <property type="match status" value="1"/>
</dbReference>
<keyword evidence="7" id="KW-1185">Reference proteome</keyword>
<name>Q6FXJ7_CANGA</name>
<evidence type="ECO:0000256" key="1">
    <source>
        <dbReference type="ARBA" id="ARBA00022801"/>
    </source>
</evidence>
<dbReference type="CDD" id="cd14516">
    <property type="entry name" value="DSP_fungal_PPS1"/>
    <property type="match status" value="1"/>
</dbReference>
<dbReference type="PROSITE" id="PS50056">
    <property type="entry name" value="TYR_PHOSPHATASE_2"/>
    <property type="match status" value="1"/>
</dbReference>
<evidence type="ECO:0000313" key="6">
    <source>
        <dbReference type="EMBL" id="CAG58018.1"/>
    </source>
</evidence>
<dbReference type="InterPro" id="IPR000387">
    <property type="entry name" value="Tyr_Pase_dom"/>
</dbReference>
<evidence type="ECO:0000259" key="3">
    <source>
        <dbReference type="PROSITE" id="PS50054"/>
    </source>
</evidence>
<dbReference type="EMBL" id="CR380948">
    <property type="protein sequence ID" value="CAG58018.1"/>
    <property type="molecule type" value="Genomic_DNA"/>
</dbReference>
<evidence type="ECO:0000313" key="5">
    <source>
        <dbReference type="CGD" id="CAL0127738"/>
    </source>
</evidence>
<dbReference type="InterPro" id="IPR016130">
    <property type="entry name" value="Tyr_Pase_AS"/>
</dbReference>
<dbReference type="KEGG" id="cgr:2886627"/>
<feature type="domain" description="Tyrosine specific protein phosphatases" evidence="4">
    <location>
        <begin position="663"/>
        <end position="728"/>
    </location>
</feature>
<proteinExistence type="predicted"/>
<dbReference type="InterPro" id="IPR053239">
    <property type="entry name" value="Dual_spec_PTase"/>
</dbReference>
<dbReference type="OMA" id="TVCIAEC"/>
<dbReference type="GO" id="GO:0008138">
    <property type="term" value="F:protein tyrosine/serine/threonine phosphatase activity"/>
    <property type="evidence" value="ECO:0007669"/>
    <property type="project" value="InterPro"/>
</dbReference>
<dbReference type="PANTHER" id="PTHR47550:SF1">
    <property type="entry name" value="DUAL SPECIFICITY PROTEIN PHOSPHATASE PPS1"/>
    <property type="match status" value="1"/>
</dbReference>
<sequence length="764" mass="88224">MIPAEDAYITVEKSWKQSTLPPCSDMFPWAHEFYVNSPRPSYAGSAIILRSKTTRDKTIDNIARFRGSVDLADVFMSWPNVTDMSTNDISLEDEILSLNIGFTKQMVDLCKHAGVMPFLKTDVPAYSQFHLKRMRNRVMNRHHSASLSSASCRSSRSPESNINPLRRFDLQCAKMIEIAQHILVYCLHFENGRDHLQCKTCQMVTDIIKLALFHLRAKINIEQTDLGYNQIIDYIGFSSFADLPTGFLVVPLNHVRDVIISQNNETRQHQLISQYDILRFNNWDSDLKYHENMELAIFTSATNIDDTIWVGNHQDNVNYRKQFALRELGKYQKPKTVMNAPSVDRSIINVDAISYDDSSLCSEKLYYIPSIEVPWILFIKCNESSSLPSSEILENTLTSILNAHTDEGEFTPRKSKSLDFPSSGSIALGQLNIASVEVLLNTCYLIYQVYASTKFQALLYCSNGYTETSLLLIAYLIFLWDIPLEETLLRLHKEYGRPYFLFHADLQILGHLQSILREFSPNRKSNSTKYLESVKTYLVTQDPKDLLRLSITSEMFSNIFLFKLPSSSNFTNLKGPLPSKILDHLYLGSLEHAEKPELLKKLGITHILSVGERLSWVFNHESKRSKCEEWYSNWKIIEKQGIQICWIQNLEDNGVDPIINQLTHALEFIDTCYKQNGKILVHCMVGVSRSATVCIAECMKRLKCDVMRAYLYVRVRRLNIIIQPHLMFMYELEKWAEEYTEQKTPKTEWHLLCREISKLNCKYD</sequence>
<dbReference type="Pfam" id="PF00782">
    <property type="entry name" value="DSPc"/>
    <property type="match status" value="1"/>
</dbReference>
<dbReference type="InterPro" id="IPR000340">
    <property type="entry name" value="Dual-sp_phosphatase_cat-dom"/>
</dbReference>
<dbReference type="Proteomes" id="UP000002428">
    <property type="component" value="Chromosome B"/>
</dbReference>
<dbReference type="Gene3D" id="3.90.190.10">
    <property type="entry name" value="Protein tyrosine phosphatase superfamily"/>
    <property type="match status" value="1"/>
</dbReference>
<dbReference type="SMART" id="SM00195">
    <property type="entry name" value="DSPc"/>
    <property type="match status" value="1"/>
</dbReference>
<dbReference type="eggNOG" id="KOG1716">
    <property type="taxonomic scope" value="Eukaryota"/>
</dbReference>
<evidence type="ECO:0000313" key="7">
    <source>
        <dbReference type="Proteomes" id="UP000002428"/>
    </source>
</evidence>
<dbReference type="FunCoup" id="Q6FXJ7">
    <property type="interactions" value="13"/>
</dbReference>
<dbReference type="HOGENOM" id="CLU_365223_0_0_1"/>
<gene>
    <name evidence="5 6" type="ordered locus">CAGL0B03377g</name>
</gene>
<dbReference type="CGD" id="CAL0127738">
    <property type="gene designation" value="CAGL0B03377g"/>
</dbReference>
<reference evidence="6 7" key="1">
    <citation type="journal article" date="2004" name="Nature">
        <title>Genome evolution in yeasts.</title>
        <authorList>
            <consortium name="Genolevures"/>
            <person name="Dujon B."/>
            <person name="Sherman D."/>
            <person name="Fischer G."/>
            <person name="Durrens P."/>
            <person name="Casaregola S."/>
            <person name="Lafontaine I."/>
            <person name="de Montigny J."/>
            <person name="Marck C."/>
            <person name="Neuveglise C."/>
            <person name="Talla E."/>
            <person name="Goffard N."/>
            <person name="Frangeul L."/>
            <person name="Aigle M."/>
            <person name="Anthouard V."/>
            <person name="Babour A."/>
            <person name="Barbe V."/>
            <person name="Barnay S."/>
            <person name="Blanchin S."/>
            <person name="Beckerich J.M."/>
            <person name="Beyne E."/>
            <person name="Bleykasten C."/>
            <person name="Boisrame A."/>
            <person name="Boyer J."/>
            <person name="Cattolico L."/>
            <person name="Confanioleri F."/>
            <person name="de Daruvar A."/>
            <person name="Despons L."/>
            <person name="Fabre E."/>
            <person name="Fairhead C."/>
            <person name="Ferry-Dumazet H."/>
            <person name="Groppi A."/>
            <person name="Hantraye F."/>
            <person name="Hennequin C."/>
            <person name="Jauniaux N."/>
            <person name="Joyet P."/>
            <person name="Kachouri R."/>
            <person name="Kerrest A."/>
            <person name="Koszul R."/>
            <person name="Lemaire M."/>
            <person name="Lesur I."/>
            <person name="Ma L."/>
            <person name="Muller H."/>
            <person name="Nicaud J.M."/>
            <person name="Nikolski M."/>
            <person name="Oztas S."/>
            <person name="Ozier-Kalogeropoulos O."/>
            <person name="Pellenz S."/>
            <person name="Potier S."/>
            <person name="Richard G.F."/>
            <person name="Straub M.L."/>
            <person name="Suleau A."/>
            <person name="Swennene D."/>
            <person name="Tekaia F."/>
            <person name="Wesolowski-Louvel M."/>
            <person name="Westhof E."/>
            <person name="Wirth B."/>
            <person name="Zeniou-Meyer M."/>
            <person name="Zivanovic I."/>
            <person name="Bolotin-Fukuhara M."/>
            <person name="Thierry A."/>
            <person name="Bouchier C."/>
            <person name="Caudron B."/>
            <person name="Scarpelli C."/>
            <person name="Gaillardin C."/>
            <person name="Weissenbach J."/>
            <person name="Wincker P."/>
            <person name="Souciet J.L."/>
        </authorList>
    </citation>
    <scope>NUCLEOTIDE SEQUENCE [LARGE SCALE GENOMIC DNA]</scope>
    <source>
        <strain evidence="7">ATCC 2001 / BCRC 20586 / JCM 3761 / NBRC 0622 / NRRL Y-65 / CBS 138</strain>
    </source>
</reference>
<dbReference type="GO" id="GO:0033260">
    <property type="term" value="P:nuclear DNA replication"/>
    <property type="evidence" value="ECO:0007669"/>
    <property type="project" value="InterPro"/>
</dbReference>
<dbReference type="InParanoid" id="Q6FXJ7"/>
<organism evidence="6 7">
    <name type="scientific">Candida glabrata (strain ATCC 2001 / BCRC 20586 / JCM 3761 / NBRC 0622 / NRRL Y-65 / CBS 138)</name>
    <name type="common">Yeast</name>
    <name type="synonym">Nakaseomyces glabratus</name>
    <dbReference type="NCBI Taxonomy" id="284593"/>
    <lineage>
        <taxon>Eukaryota</taxon>
        <taxon>Fungi</taxon>
        <taxon>Dikarya</taxon>
        <taxon>Ascomycota</taxon>
        <taxon>Saccharomycotina</taxon>
        <taxon>Saccharomycetes</taxon>
        <taxon>Saccharomycetales</taxon>
        <taxon>Saccharomycetaceae</taxon>
        <taxon>Nakaseomyces</taxon>
    </lineage>
</organism>
<keyword evidence="1" id="KW-0378">Hydrolase</keyword>
<dbReference type="PROSITE" id="PS00383">
    <property type="entry name" value="TYR_PHOSPHATASE_1"/>
    <property type="match status" value="1"/>
</dbReference>
<evidence type="ECO:0000256" key="2">
    <source>
        <dbReference type="ARBA" id="ARBA00022912"/>
    </source>
</evidence>
<feature type="domain" description="Tyrosine-protein phosphatase" evidence="3">
    <location>
        <begin position="577"/>
        <end position="741"/>
    </location>
</feature>
<dbReference type="InterPro" id="IPR029021">
    <property type="entry name" value="Prot-tyrosine_phosphatase-like"/>
</dbReference>
<dbReference type="AlphaFoldDB" id="Q6FXJ7"/>
<dbReference type="GO" id="GO:0005634">
    <property type="term" value="C:nucleus"/>
    <property type="evidence" value="ECO:0007669"/>
    <property type="project" value="GOC"/>
</dbReference>
<dbReference type="STRING" id="284593.Q6FXJ7"/>
<dbReference type="VEuPathDB" id="FungiDB:CAGL0B03377g"/>
<dbReference type="PROSITE" id="PS50054">
    <property type="entry name" value="TYR_PHOSPHATASE_DUAL"/>
    <property type="match status" value="1"/>
</dbReference>
<dbReference type="SUPFAM" id="SSF52799">
    <property type="entry name" value="(Phosphotyrosine protein) phosphatases II"/>
    <property type="match status" value="1"/>
</dbReference>
<dbReference type="InterPro" id="IPR047949">
    <property type="entry name" value="PPS1_DSP"/>
</dbReference>
<accession>Q6FXJ7</accession>
<dbReference type="InterPro" id="IPR020422">
    <property type="entry name" value="TYR_PHOSPHATASE_DUAL_dom"/>
</dbReference>
<dbReference type="FunFam" id="3.90.190.10:FF:000110">
    <property type="entry name" value="PPS1p Protein phosphatase"/>
    <property type="match status" value="1"/>
</dbReference>
<protein>
    <submittedName>
        <fullName evidence="6">Uncharacterized protein</fullName>
    </submittedName>
</protein>